<protein>
    <submittedName>
        <fullName evidence="2">Uncharacterized protein isoform X3</fullName>
    </submittedName>
</protein>
<reference evidence="1" key="1">
    <citation type="journal article" date="2021" name="Nat. Commun.">
        <title>Genomic analyses provide insights into spinach domestication and the genetic basis of agronomic traits.</title>
        <authorList>
            <person name="Cai X."/>
            <person name="Sun X."/>
            <person name="Xu C."/>
            <person name="Sun H."/>
            <person name="Wang X."/>
            <person name="Ge C."/>
            <person name="Zhang Z."/>
            <person name="Wang Q."/>
            <person name="Fei Z."/>
            <person name="Jiao C."/>
            <person name="Wang Q."/>
        </authorList>
    </citation>
    <scope>NUCLEOTIDE SEQUENCE [LARGE SCALE GENOMIC DNA]</scope>
    <source>
        <strain evidence="1">cv. Varoflay</strain>
    </source>
</reference>
<sequence>MDPSLLFAESVKFEGCEYYKGDQDPIPVYLLSKLKCIEILEEVEGNEENSCIPKLVDYILSKENVLKRLYISSFRNFDDGDDCRRRQLWGEYEIYNMLVRVPKSSLPNEVEFVGHYIRVSRHDKSQTGLIVTFKY</sequence>
<dbReference type="Proteomes" id="UP000813463">
    <property type="component" value="Chromosome 6"/>
</dbReference>
<organism evidence="1 2">
    <name type="scientific">Spinacia oleracea</name>
    <name type="common">Spinach</name>
    <dbReference type="NCBI Taxonomy" id="3562"/>
    <lineage>
        <taxon>Eukaryota</taxon>
        <taxon>Viridiplantae</taxon>
        <taxon>Streptophyta</taxon>
        <taxon>Embryophyta</taxon>
        <taxon>Tracheophyta</taxon>
        <taxon>Spermatophyta</taxon>
        <taxon>Magnoliopsida</taxon>
        <taxon>eudicotyledons</taxon>
        <taxon>Gunneridae</taxon>
        <taxon>Pentapetalae</taxon>
        <taxon>Caryophyllales</taxon>
        <taxon>Chenopodiaceae</taxon>
        <taxon>Chenopodioideae</taxon>
        <taxon>Anserineae</taxon>
        <taxon>Spinacia</taxon>
    </lineage>
</organism>
<keyword evidence="1" id="KW-1185">Reference proteome</keyword>
<dbReference type="GeneID" id="110787873"/>
<accession>A0ABM3R2J4</accession>
<name>A0ABM3R2J4_SPIOL</name>
<gene>
    <name evidence="2" type="primary">LOC110787873</name>
</gene>
<dbReference type="RefSeq" id="XP_056689840.1">
    <property type="nucleotide sequence ID" value="XM_056833862.1"/>
</dbReference>
<proteinExistence type="predicted"/>
<evidence type="ECO:0000313" key="2">
    <source>
        <dbReference type="RefSeq" id="XP_056689840.1"/>
    </source>
</evidence>
<reference evidence="2" key="2">
    <citation type="submission" date="2025-08" db="UniProtKB">
        <authorList>
            <consortium name="RefSeq"/>
        </authorList>
    </citation>
    <scope>IDENTIFICATION</scope>
    <source>
        <tissue evidence="2">Leaf</tissue>
    </source>
</reference>
<evidence type="ECO:0000313" key="1">
    <source>
        <dbReference type="Proteomes" id="UP000813463"/>
    </source>
</evidence>